<evidence type="ECO:0000259" key="5">
    <source>
        <dbReference type="SMART" id="SM00827"/>
    </source>
</evidence>
<comment type="similarity">
    <text evidence="4">Belongs to the fabD family.</text>
</comment>
<feature type="domain" description="Malonyl-CoA:ACP transacylase (MAT)" evidence="5">
    <location>
        <begin position="9"/>
        <end position="312"/>
    </location>
</feature>
<dbReference type="Gene3D" id="3.40.366.10">
    <property type="entry name" value="Malonyl-Coenzyme A Acyl Carrier Protein, domain 2"/>
    <property type="match status" value="1"/>
</dbReference>
<accession>A0ABX1L170</accession>
<dbReference type="SMART" id="SM00827">
    <property type="entry name" value="PKS_AT"/>
    <property type="match status" value="1"/>
</dbReference>
<comment type="caution">
    <text evidence="6">The sequence shown here is derived from an EMBL/GenBank/DDBJ whole genome shotgun (WGS) entry which is preliminary data.</text>
</comment>
<evidence type="ECO:0000313" key="7">
    <source>
        <dbReference type="Proteomes" id="UP000763447"/>
    </source>
</evidence>
<dbReference type="Proteomes" id="UP000763447">
    <property type="component" value="Unassembled WGS sequence"/>
</dbReference>
<keyword evidence="1 4" id="KW-0808">Transferase</keyword>
<dbReference type="PANTHER" id="PTHR42681">
    <property type="entry name" value="MALONYL-COA-ACYL CARRIER PROTEIN TRANSACYLASE, MITOCHONDRIAL"/>
    <property type="match status" value="1"/>
</dbReference>
<dbReference type="RefSeq" id="WP_168925824.1">
    <property type="nucleotide sequence ID" value="NZ_JAAXLJ010000020.1"/>
</dbReference>
<comment type="catalytic activity">
    <reaction evidence="3 4">
        <text>holo-[ACP] + malonyl-CoA = malonyl-[ACP] + CoA</text>
        <dbReference type="Rhea" id="RHEA:41792"/>
        <dbReference type="Rhea" id="RHEA-COMP:9623"/>
        <dbReference type="Rhea" id="RHEA-COMP:9685"/>
        <dbReference type="ChEBI" id="CHEBI:57287"/>
        <dbReference type="ChEBI" id="CHEBI:57384"/>
        <dbReference type="ChEBI" id="CHEBI:64479"/>
        <dbReference type="ChEBI" id="CHEBI:78449"/>
        <dbReference type="EC" id="2.3.1.39"/>
    </reaction>
</comment>
<dbReference type="SUPFAM" id="SSF52151">
    <property type="entry name" value="FabD/lysophospholipase-like"/>
    <property type="match status" value="1"/>
</dbReference>
<keyword evidence="2 4" id="KW-0012">Acyltransferase</keyword>
<dbReference type="PANTHER" id="PTHR42681:SF1">
    <property type="entry name" value="MALONYL-COA-ACYL CARRIER PROTEIN TRANSACYLASE, MITOCHONDRIAL"/>
    <property type="match status" value="1"/>
</dbReference>
<dbReference type="PIRSF" id="PIRSF000446">
    <property type="entry name" value="Mct"/>
    <property type="match status" value="1"/>
</dbReference>
<protein>
    <recommendedName>
        <fullName evidence="4">Malonyl CoA-acyl carrier protein transacylase</fullName>
        <ecNumber evidence="4">2.3.1.39</ecNumber>
    </recommendedName>
</protein>
<dbReference type="EC" id="2.3.1.39" evidence="4"/>
<dbReference type="Gene3D" id="3.30.70.250">
    <property type="entry name" value="Malonyl-CoA ACP transacylase, ACP-binding"/>
    <property type="match status" value="1"/>
</dbReference>
<evidence type="ECO:0000256" key="1">
    <source>
        <dbReference type="ARBA" id="ARBA00022679"/>
    </source>
</evidence>
<proteinExistence type="inferred from homology"/>
<reference evidence="6 7" key="1">
    <citation type="submission" date="2020-04" db="EMBL/GenBank/DDBJ databases">
        <title>A novel species of genus Lactobacillus that was isolated from fermented food Zha-chili.</title>
        <authorList>
            <person name="Zhang Z."/>
        </authorList>
    </citation>
    <scope>NUCLEOTIDE SEQUENCE [LARGE SCALE GENOMIC DNA]</scope>
    <source>
        <strain evidence="7">HBUAS51383</strain>
    </source>
</reference>
<evidence type="ECO:0000256" key="3">
    <source>
        <dbReference type="ARBA" id="ARBA00048462"/>
    </source>
</evidence>
<dbReference type="InterPro" id="IPR001227">
    <property type="entry name" value="Ac_transferase_dom_sf"/>
</dbReference>
<evidence type="ECO:0000256" key="4">
    <source>
        <dbReference type="PIRNR" id="PIRNR000446"/>
    </source>
</evidence>
<dbReference type="SUPFAM" id="SSF55048">
    <property type="entry name" value="Probable ACP-binding domain of malonyl-CoA ACP transacylase"/>
    <property type="match status" value="1"/>
</dbReference>
<dbReference type="Pfam" id="PF00698">
    <property type="entry name" value="Acyl_transf_1"/>
    <property type="match status" value="1"/>
</dbReference>
<gene>
    <name evidence="6" type="ORF">HC026_10020</name>
</gene>
<dbReference type="EMBL" id="JAAXLJ010000020">
    <property type="protein sequence ID" value="NLR19237.1"/>
    <property type="molecule type" value="Genomic_DNA"/>
</dbReference>
<dbReference type="InterPro" id="IPR050858">
    <property type="entry name" value="Mal-CoA-ACP_Trans/PKS_FabD"/>
</dbReference>
<dbReference type="InterPro" id="IPR016035">
    <property type="entry name" value="Acyl_Trfase/lysoPLipase"/>
</dbReference>
<organism evidence="6 7">
    <name type="scientific">Secundilactobacillus angelensis</name>
    <dbReference type="NCBI Taxonomy" id="2722706"/>
    <lineage>
        <taxon>Bacteria</taxon>
        <taxon>Bacillati</taxon>
        <taxon>Bacillota</taxon>
        <taxon>Bacilli</taxon>
        <taxon>Lactobacillales</taxon>
        <taxon>Lactobacillaceae</taxon>
        <taxon>Secundilactobacillus</taxon>
    </lineage>
</organism>
<sequence length="313" mass="33590">MSKLKVGLLFSGQGSQKTGMGQDLYQQNGTYRTLIDQASQILDIDLPKLYFDSAAADQLSETRFTQPAIVAMSCALYEVVKAQLPTVTAGIGLSLGEYSALAASGYMTTAQALKLVKLRGGLMQQASDAQPSKMVAIMNTPIAVIQEACDAVKSNGLVAIANINTPKQVVIGGEVKAVDAAVAYLETHDVKRMVPLKVSGAFHTPLMQPAQTELHDALTQVDWTQGSFPVISTTTGEPFVVENLTQTLTDQLVSTTRFTDAIQKLTGQVDAVIELGPGKTLMSFARKTVKGINYYHIDDIETLNQTMTALRGE</sequence>
<evidence type="ECO:0000256" key="2">
    <source>
        <dbReference type="ARBA" id="ARBA00023315"/>
    </source>
</evidence>
<keyword evidence="7" id="KW-1185">Reference proteome</keyword>
<evidence type="ECO:0000313" key="6">
    <source>
        <dbReference type="EMBL" id="NLR19237.1"/>
    </source>
</evidence>
<dbReference type="InterPro" id="IPR024925">
    <property type="entry name" value="Malonyl_CoA-ACP_transAc"/>
</dbReference>
<dbReference type="InterPro" id="IPR014043">
    <property type="entry name" value="Acyl_transferase_dom"/>
</dbReference>
<dbReference type="InterPro" id="IPR016036">
    <property type="entry name" value="Malonyl_transacylase_ACP-bd"/>
</dbReference>
<name>A0ABX1L170_9LACO</name>